<comment type="caution">
    <text evidence="8">The sequence shown here is derived from an EMBL/GenBank/DDBJ whole genome shotgun (WGS) entry which is preliminary data.</text>
</comment>
<dbReference type="GO" id="GO:0009421">
    <property type="term" value="C:bacterial-type flagellum filament cap"/>
    <property type="evidence" value="ECO:0007669"/>
    <property type="project" value="InterPro"/>
</dbReference>
<dbReference type="Pfam" id="PF02465">
    <property type="entry name" value="FliD_N"/>
    <property type="match status" value="1"/>
</dbReference>
<keyword evidence="5" id="KW-0964">Secreted</keyword>
<feature type="domain" description="Flagellar hook-associated protein 2 C-terminal" evidence="7">
    <location>
        <begin position="218"/>
        <end position="446"/>
    </location>
</feature>
<keyword evidence="8" id="KW-0966">Cell projection</keyword>
<evidence type="ECO:0000256" key="2">
    <source>
        <dbReference type="ARBA" id="ARBA00011255"/>
    </source>
</evidence>
<keyword evidence="9" id="KW-1185">Reference proteome</keyword>
<dbReference type="InterPro" id="IPR003481">
    <property type="entry name" value="FliD_N"/>
</dbReference>
<dbReference type="PANTHER" id="PTHR30288:SF0">
    <property type="entry name" value="FLAGELLAR HOOK-ASSOCIATED PROTEIN 2"/>
    <property type="match status" value="1"/>
</dbReference>
<name>A0A418YH04_9GAMM</name>
<gene>
    <name evidence="8" type="ORF">D1Z90_06415</name>
</gene>
<evidence type="ECO:0000313" key="9">
    <source>
        <dbReference type="Proteomes" id="UP000283255"/>
    </source>
</evidence>
<keyword evidence="3" id="KW-0175">Coiled coil</keyword>
<evidence type="ECO:0000259" key="7">
    <source>
        <dbReference type="Pfam" id="PF07195"/>
    </source>
</evidence>
<evidence type="ECO:0000259" key="6">
    <source>
        <dbReference type="Pfam" id="PF02465"/>
    </source>
</evidence>
<sequence length="462" mass="48610">MSTPIAGVGSGLDLESIISTFVKAERTTRESSINNRELDYTAELSGVGTMKAALSKFQNVLSQLSDPDTFYQNKSSYSYKGITGDESNILSASTAGVVTGGTFEIEVSQLAQGSRLDSAAGAFTSATDTVGAGKLTFGAGSNTFEVDVEATDTLEDIQEKINNASGNFGVKANIINSDSGPVLTYTSEVTGSANTLTVSSDNASLDAISGNMSTAKSAQDAIISIDGQSVSSSTNKFSNAINGIQLDVNSLTEAGEPLTLTVGVDTDGVKDLINQFVDGYNELSSTLNSLSNPVNGALAFDSSVRNYENQLRSIVGSDVSGTSGAISMLYDMGITMNADGELEVSNISKNGQPSGEDRLNAAISNNLDDLGKIFAGTDGIAKQLNDFTDTYLASDGVVTEREASLRESLKKVETDRESLDRYMENYEATLREKYTALDVTIAQYNATSSYIASVLKPVEKSD</sequence>
<feature type="domain" description="Flagellar hook-associated protein 2 N-terminal" evidence="6">
    <location>
        <begin position="10"/>
        <end position="113"/>
    </location>
</feature>
<dbReference type="InterPro" id="IPR040026">
    <property type="entry name" value="FliD"/>
</dbReference>
<dbReference type="RefSeq" id="WP_119909930.1">
    <property type="nucleotide sequence ID" value="NZ_QZCH01000005.1"/>
</dbReference>
<comment type="function">
    <text evidence="5">Required for morphogenesis and for the elongation of the flagellar filament by facilitating polymerization of the flagellin monomers at the tip of growing filament. Forms a capping structure, which prevents flagellin subunits (transported through the central channel of the flagellum) from leaking out without polymerization at the distal end.</text>
</comment>
<reference evidence="8 9" key="1">
    <citation type="submission" date="2018-09" db="EMBL/GenBank/DDBJ databases">
        <authorList>
            <person name="Wang F."/>
        </authorList>
    </citation>
    <scope>NUCLEOTIDE SEQUENCE [LARGE SCALE GENOMIC DNA]</scope>
    <source>
        <strain evidence="8 9">PLHSC7-2</strain>
    </source>
</reference>
<evidence type="ECO:0000313" key="8">
    <source>
        <dbReference type="EMBL" id="RJG48999.1"/>
    </source>
</evidence>
<dbReference type="Pfam" id="PF07196">
    <property type="entry name" value="Flagellin_IN"/>
    <property type="match status" value="1"/>
</dbReference>
<dbReference type="GO" id="GO:0005576">
    <property type="term" value="C:extracellular region"/>
    <property type="evidence" value="ECO:0007669"/>
    <property type="project" value="UniProtKB-SubCell"/>
</dbReference>
<dbReference type="PANTHER" id="PTHR30288">
    <property type="entry name" value="FLAGELLAR CAP/ASSEMBLY PROTEIN FLID"/>
    <property type="match status" value="1"/>
</dbReference>
<reference evidence="8 9" key="2">
    <citation type="submission" date="2019-01" db="EMBL/GenBank/DDBJ databases">
        <title>Motilimonas pumilus sp. nov., isolated from the gut of sea cucumber (Apostichopus japonicus).</title>
        <authorList>
            <person name="Wang F.-Q."/>
            <person name="Ren L.-H."/>
            <person name="Lin Y.-W."/>
            <person name="Sun G.-H."/>
            <person name="Du Z.-J."/>
            <person name="Zhao J.-X."/>
            <person name="Liu X.-J."/>
            <person name="Liu L.-J."/>
        </authorList>
    </citation>
    <scope>NUCLEOTIDE SEQUENCE [LARGE SCALE GENOMIC DNA]</scope>
    <source>
        <strain evidence="8 9">PLHSC7-2</strain>
    </source>
</reference>
<dbReference type="Pfam" id="PF07195">
    <property type="entry name" value="FliD_C"/>
    <property type="match status" value="1"/>
</dbReference>
<comment type="similarity">
    <text evidence="1 5">Belongs to the FliD family.</text>
</comment>
<dbReference type="OrthoDB" id="9810816at2"/>
<organism evidence="8 9">
    <name type="scientific">Motilimonas pumila</name>
    <dbReference type="NCBI Taxonomy" id="2303987"/>
    <lineage>
        <taxon>Bacteria</taxon>
        <taxon>Pseudomonadati</taxon>
        <taxon>Pseudomonadota</taxon>
        <taxon>Gammaproteobacteria</taxon>
        <taxon>Alteromonadales</taxon>
        <taxon>Alteromonadales genera incertae sedis</taxon>
        <taxon>Motilimonas</taxon>
    </lineage>
</organism>
<dbReference type="EMBL" id="QZCH01000005">
    <property type="protein sequence ID" value="RJG48999.1"/>
    <property type="molecule type" value="Genomic_DNA"/>
</dbReference>
<evidence type="ECO:0000256" key="5">
    <source>
        <dbReference type="RuleBase" id="RU362066"/>
    </source>
</evidence>
<dbReference type="AlphaFoldDB" id="A0A418YH04"/>
<evidence type="ECO:0000256" key="4">
    <source>
        <dbReference type="ARBA" id="ARBA00023143"/>
    </source>
</evidence>
<keyword evidence="4 5" id="KW-0975">Bacterial flagellum</keyword>
<dbReference type="InterPro" id="IPR010810">
    <property type="entry name" value="Flagellin_hook_IN_motif"/>
</dbReference>
<dbReference type="InterPro" id="IPR010809">
    <property type="entry name" value="FliD_C"/>
</dbReference>
<comment type="subcellular location">
    <subcellularLocation>
        <location evidence="5">Secreted</location>
    </subcellularLocation>
    <subcellularLocation>
        <location evidence="5">Bacterial flagellum</location>
    </subcellularLocation>
</comment>
<evidence type="ECO:0000256" key="3">
    <source>
        <dbReference type="ARBA" id="ARBA00023054"/>
    </source>
</evidence>
<dbReference type="GO" id="GO:0007155">
    <property type="term" value="P:cell adhesion"/>
    <property type="evidence" value="ECO:0007669"/>
    <property type="project" value="InterPro"/>
</dbReference>
<dbReference type="GO" id="GO:0009424">
    <property type="term" value="C:bacterial-type flagellum hook"/>
    <property type="evidence" value="ECO:0007669"/>
    <property type="project" value="UniProtKB-UniRule"/>
</dbReference>
<dbReference type="Proteomes" id="UP000283255">
    <property type="component" value="Unassembled WGS sequence"/>
</dbReference>
<protein>
    <recommendedName>
        <fullName evidence="5">Flagellar hook-associated protein 2</fullName>
        <shortName evidence="5">HAP2</shortName>
    </recommendedName>
    <alternativeName>
        <fullName evidence="5">Flagellar cap protein</fullName>
    </alternativeName>
</protein>
<keyword evidence="8" id="KW-0282">Flagellum</keyword>
<proteinExistence type="inferred from homology"/>
<keyword evidence="8" id="KW-0969">Cilium</keyword>
<dbReference type="GO" id="GO:0071973">
    <property type="term" value="P:bacterial-type flagellum-dependent cell motility"/>
    <property type="evidence" value="ECO:0007669"/>
    <property type="project" value="TreeGrafter"/>
</dbReference>
<accession>A0A418YH04</accession>
<comment type="subunit">
    <text evidence="2 5">Homopentamer.</text>
</comment>
<evidence type="ECO:0000256" key="1">
    <source>
        <dbReference type="ARBA" id="ARBA00009764"/>
    </source>
</evidence>